<evidence type="ECO:0000313" key="11">
    <source>
        <dbReference type="Proteomes" id="UP001069802"/>
    </source>
</evidence>
<dbReference type="SUPFAM" id="SSF54373">
    <property type="entry name" value="FAD-linked reductases, C-terminal domain"/>
    <property type="match status" value="1"/>
</dbReference>
<dbReference type="PRINTS" id="PR00757">
    <property type="entry name" value="AMINEOXDASEF"/>
</dbReference>
<dbReference type="InterPro" id="IPR050281">
    <property type="entry name" value="Flavin_monoamine_oxidase"/>
</dbReference>
<evidence type="ECO:0000256" key="1">
    <source>
        <dbReference type="ARBA" id="ARBA00001974"/>
    </source>
</evidence>
<evidence type="ECO:0000256" key="8">
    <source>
        <dbReference type="ARBA" id="ARBA00047321"/>
    </source>
</evidence>
<evidence type="ECO:0000256" key="4">
    <source>
        <dbReference type="ARBA" id="ARBA00012535"/>
    </source>
</evidence>
<dbReference type="InterPro" id="IPR001613">
    <property type="entry name" value="Flavin_amine_oxidase"/>
</dbReference>
<evidence type="ECO:0000256" key="3">
    <source>
        <dbReference type="ARBA" id="ARBA00005833"/>
    </source>
</evidence>
<dbReference type="SUPFAM" id="SSF51905">
    <property type="entry name" value="FAD/NAD(P)-binding domain"/>
    <property type="match status" value="1"/>
</dbReference>
<evidence type="ECO:0000256" key="6">
    <source>
        <dbReference type="ARBA" id="ARBA00023002"/>
    </source>
</evidence>
<keyword evidence="6" id="KW-0560">Oxidoreductase</keyword>
<dbReference type="InterPro" id="IPR002937">
    <property type="entry name" value="Amino_oxidase"/>
</dbReference>
<dbReference type="Gene3D" id="3.50.50.60">
    <property type="entry name" value="FAD/NAD(P)-binding domain"/>
    <property type="match status" value="1"/>
</dbReference>
<reference evidence="10" key="1">
    <citation type="submission" date="2022-12" db="EMBL/GenBank/DDBJ databases">
        <title>Bacterial isolates from different developmental stages of Nematostella vectensis.</title>
        <authorList>
            <person name="Fraune S."/>
        </authorList>
    </citation>
    <scope>NUCLEOTIDE SEQUENCE</scope>
    <source>
        <strain evidence="10">G21630-S1</strain>
    </source>
</reference>
<name>A0ABT4LDL5_9PROT</name>
<dbReference type="PANTHER" id="PTHR10742:SF410">
    <property type="entry name" value="LYSINE-SPECIFIC HISTONE DEMETHYLASE 2"/>
    <property type="match status" value="1"/>
</dbReference>
<evidence type="ECO:0000256" key="7">
    <source>
        <dbReference type="ARBA" id="ARBA00023070"/>
    </source>
</evidence>
<keyword evidence="7" id="KW-0073">Auxin biosynthesis</keyword>
<evidence type="ECO:0000313" key="10">
    <source>
        <dbReference type="EMBL" id="MCZ4279190.1"/>
    </source>
</evidence>
<comment type="catalytic activity">
    <reaction evidence="8">
        <text>L-tryptophan + O2 = indole-3-acetamide + CO2 + H2O</text>
        <dbReference type="Rhea" id="RHEA:16165"/>
        <dbReference type="ChEBI" id="CHEBI:15377"/>
        <dbReference type="ChEBI" id="CHEBI:15379"/>
        <dbReference type="ChEBI" id="CHEBI:16031"/>
        <dbReference type="ChEBI" id="CHEBI:16526"/>
        <dbReference type="ChEBI" id="CHEBI:57912"/>
        <dbReference type="EC" id="1.13.12.3"/>
    </reaction>
</comment>
<comment type="caution">
    <text evidence="10">The sequence shown here is derived from an EMBL/GenBank/DDBJ whole genome shotgun (WGS) entry which is preliminary data.</text>
</comment>
<feature type="domain" description="Amine oxidase" evidence="9">
    <location>
        <begin position="26"/>
        <end position="436"/>
    </location>
</feature>
<comment type="cofactor">
    <cofactor evidence="1">
        <name>FAD</name>
        <dbReference type="ChEBI" id="CHEBI:57692"/>
    </cofactor>
</comment>
<dbReference type="Pfam" id="PF01593">
    <property type="entry name" value="Amino_oxidase"/>
    <property type="match status" value="1"/>
</dbReference>
<evidence type="ECO:0000259" key="9">
    <source>
        <dbReference type="Pfam" id="PF01593"/>
    </source>
</evidence>
<keyword evidence="11" id="KW-1185">Reference proteome</keyword>
<dbReference type="RefSeq" id="WP_269421405.1">
    <property type="nucleotide sequence ID" value="NZ_JAPWGY010000001.1"/>
</dbReference>
<proteinExistence type="inferred from homology"/>
<comment type="similarity">
    <text evidence="3">Belongs to the tryptophan 2-monooxygenase family.</text>
</comment>
<accession>A0ABT4LDL5</accession>
<evidence type="ECO:0000256" key="2">
    <source>
        <dbReference type="ARBA" id="ARBA00004814"/>
    </source>
</evidence>
<dbReference type="Proteomes" id="UP001069802">
    <property type="component" value="Unassembled WGS sequence"/>
</dbReference>
<organism evidence="10 11">
    <name type="scientific">Kiloniella laminariae</name>
    <dbReference type="NCBI Taxonomy" id="454162"/>
    <lineage>
        <taxon>Bacteria</taxon>
        <taxon>Pseudomonadati</taxon>
        <taxon>Pseudomonadota</taxon>
        <taxon>Alphaproteobacteria</taxon>
        <taxon>Rhodospirillales</taxon>
        <taxon>Kiloniellaceae</taxon>
        <taxon>Kiloniella</taxon>
    </lineage>
</organism>
<protein>
    <recommendedName>
        <fullName evidence="5">Tryptophan 2-monooxygenase</fullName>
        <ecNumber evidence="4">1.13.12.3</ecNumber>
    </recommendedName>
</protein>
<dbReference type="Gene3D" id="3.90.660.10">
    <property type="match status" value="1"/>
</dbReference>
<comment type="pathway">
    <text evidence="2">Plant hormone metabolism; auxin biosynthesis.</text>
</comment>
<evidence type="ECO:0000256" key="5">
    <source>
        <dbReference type="ARBA" id="ARBA00017871"/>
    </source>
</evidence>
<dbReference type="EMBL" id="JAPWGY010000001">
    <property type="protein sequence ID" value="MCZ4279190.1"/>
    <property type="molecule type" value="Genomic_DNA"/>
</dbReference>
<dbReference type="PANTHER" id="PTHR10742">
    <property type="entry name" value="FLAVIN MONOAMINE OXIDASE"/>
    <property type="match status" value="1"/>
</dbReference>
<dbReference type="InterPro" id="IPR036188">
    <property type="entry name" value="FAD/NAD-bd_sf"/>
</dbReference>
<dbReference type="EC" id="1.13.12.3" evidence="4"/>
<sequence length="442" mass="48322">MSLFSARPFSVPLPSDPDVVVIGAGIAGVAAARALQEKGVSVLVLEARNRIGGRAFTESTTFGVAYDHGCTWLHSADVNPLTPLVTEDAGFSIFDYGAGDEFFYSEGHPVKGIDLTALDQAEDALFDDLNRYDVAGQGDISIHDLRPPKNQWDGLAQLRKGEFEAGVESEKLSVADYQTQHESGTEWMVPGGMATAVFTALGPVPVQLNTRVEKVDWSGIGVRLLTNQGDLRCKAVIITVPTEIIADETLQFEPQLPDWKMTAFQQLPMAVLDKVTLQFTEDFNQLLPQMNTASCYIRDHLPPELAKDPRAGWRNHVLRPYGQAMDTVFVGGDLARNLTADKDGEKVACEMALETLAGIWGSDIRKMFIKGHFTRWLADPLARGAYAYSTVGQNHQREEARRPLAERLFFAGEALHGPWATMAPGAYLTGLQAAEETTAILS</sequence>
<gene>
    <name evidence="10" type="ORF">O4H49_00280</name>
</gene>